<evidence type="ECO:0000256" key="8">
    <source>
        <dbReference type="ARBA" id="ARBA00022840"/>
    </source>
</evidence>
<keyword evidence="6 14" id="KW-0132">Cell division</keyword>
<comment type="subcellular location">
    <subcellularLocation>
        <location evidence="1 14">Cytoplasm</location>
    </subcellularLocation>
</comment>
<name>A0ABM8B9K2_9BIFI</name>
<keyword evidence="8 14" id="KW-0067">ATP-binding</keyword>
<evidence type="ECO:0000256" key="10">
    <source>
        <dbReference type="ARBA" id="ARBA00022984"/>
    </source>
</evidence>
<organism evidence="18 19">
    <name type="scientific">Bombiscardovia nodaiensis</name>
    <dbReference type="NCBI Taxonomy" id="2932181"/>
    <lineage>
        <taxon>Bacteria</taxon>
        <taxon>Bacillati</taxon>
        <taxon>Actinomycetota</taxon>
        <taxon>Actinomycetes</taxon>
        <taxon>Bifidobacteriales</taxon>
        <taxon>Bifidobacteriaceae</taxon>
        <taxon>Bombiscardovia</taxon>
    </lineage>
</organism>
<feature type="domain" description="Mur ligase N-terminal catalytic" evidence="15">
    <location>
        <begin position="39"/>
        <end position="136"/>
    </location>
</feature>
<reference evidence="18 19" key="1">
    <citation type="journal article" date="2023" name="Microbiol. Spectr.">
        <title>Symbiosis of Carpenter Bees with Uncharacterized Lactic Acid Bacteria Showing NAD Auxotrophy.</title>
        <authorList>
            <person name="Kawasaki S."/>
            <person name="Ozawa K."/>
            <person name="Mori T."/>
            <person name="Yamamoto A."/>
            <person name="Ito M."/>
            <person name="Ohkuma M."/>
            <person name="Sakamoto M."/>
            <person name="Matsutani M."/>
        </authorList>
    </citation>
    <scope>NUCLEOTIDE SEQUENCE [LARGE SCALE GENOMIC DNA]</scope>
    <source>
        <strain evidence="18 19">Kim37-2</strain>
    </source>
</reference>
<dbReference type="Gene3D" id="3.40.50.720">
    <property type="entry name" value="NAD(P)-binding Rossmann-like Domain"/>
    <property type="match status" value="1"/>
</dbReference>
<dbReference type="Proteomes" id="UP001321766">
    <property type="component" value="Chromosome"/>
</dbReference>
<dbReference type="PANTHER" id="PTHR43445:SF3">
    <property type="entry name" value="UDP-N-ACETYLMURAMATE--L-ALANINE LIGASE"/>
    <property type="match status" value="1"/>
</dbReference>
<evidence type="ECO:0000259" key="15">
    <source>
        <dbReference type="Pfam" id="PF01225"/>
    </source>
</evidence>
<evidence type="ECO:0000256" key="3">
    <source>
        <dbReference type="ARBA" id="ARBA00012211"/>
    </source>
</evidence>
<dbReference type="Gene3D" id="3.40.1190.10">
    <property type="entry name" value="Mur-like, catalytic domain"/>
    <property type="match status" value="1"/>
</dbReference>
<evidence type="ECO:0000256" key="2">
    <source>
        <dbReference type="ARBA" id="ARBA00004752"/>
    </source>
</evidence>
<dbReference type="SUPFAM" id="SSF53244">
    <property type="entry name" value="MurD-like peptide ligases, peptide-binding domain"/>
    <property type="match status" value="1"/>
</dbReference>
<dbReference type="Gene3D" id="3.90.190.20">
    <property type="entry name" value="Mur ligase, C-terminal domain"/>
    <property type="match status" value="1"/>
</dbReference>
<dbReference type="Pfam" id="PF02875">
    <property type="entry name" value="Mur_ligase_C"/>
    <property type="match status" value="1"/>
</dbReference>
<feature type="domain" description="Mur ligase central" evidence="17">
    <location>
        <begin position="142"/>
        <end position="355"/>
    </location>
</feature>
<evidence type="ECO:0000256" key="7">
    <source>
        <dbReference type="ARBA" id="ARBA00022741"/>
    </source>
</evidence>
<dbReference type="Pfam" id="PF08245">
    <property type="entry name" value="Mur_ligase_M"/>
    <property type="match status" value="1"/>
</dbReference>
<keyword evidence="10 14" id="KW-0573">Peptidoglycan synthesis</keyword>
<keyword evidence="5 14" id="KW-0436">Ligase</keyword>
<proteinExistence type="inferred from homology"/>
<dbReference type="Pfam" id="PF01225">
    <property type="entry name" value="Mur_ligase"/>
    <property type="match status" value="1"/>
</dbReference>
<dbReference type="InterPro" id="IPR036565">
    <property type="entry name" value="Mur-like_cat_sf"/>
</dbReference>
<protein>
    <recommendedName>
        <fullName evidence="3 14">UDP-N-acetylmuramate--L-alanine ligase</fullName>
        <ecNumber evidence="3 14">6.3.2.8</ecNumber>
    </recommendedName>
    <alternativeName>
        <fullName evidence="14">UDP-N-acetylmuramoyl-L-alanine synthetase</fullName>
    </alternativeName>
</protein>
<gene>
    <name evidence="14 18" type="primary">murC</name>
    <name evidence="18" type="ORF">KIM372_11760</name>
</gene>
<dbReference type="InterPro" id="IPR013221">
    <property type="entry name" value="Mur_ligase_cen"/>
</dbReference>
<evidence type="ECO:0000256" key="4">
    <source>
        <dbReference type="ARBA" id="ARBA00022490"/>
    </source>
</evidence>
<evidence type="ECO:0000256" key="14">
    <source>
        <dbReference type="HAMAP-Rule" id="MF_00046"/>
    </source>
</evidence>
<dbReference type="SUPFAM" id="SSF51984">
    <property type="entry name" value="MurCD N-terminal domain"/>
    <property type="match status" value="1"/>
</dbReference>
<evidence type="ECO:0000256" key="11">
    <source>
        <dbReference type="ARBA" id="ARBA00023306"/>
    </source>
</evidence>
<dbReference type="PANTHER" id="PTHR43445">
    <property type="entry name" value="UDP-N-ACETYLMURAMATE--L-ALANINE LIGASE-RELATED"/>
    <property type="match status" value="1"/>
</dbReference>
<evidence type="ECO:0000256" key="6">
    <source>
        <dbReference type="ARBA" id="ARBA00022618"/>
    </source>
</evidence>
<accession>A0ABM8B9K2</accession>
<dbReference type="EMBL" id="AP026798">
    <property type="protein sequence ID" value="BDR53269.1"/>
    <property type="molecule type" value="Genomic_DNA"/>
</dbReference>
<dbReference type="HAMAP" id="MF_00046">
    <property type="entry name" value="MurC"/>
    <property type="match status" value="1"/>
</dbReference>
<feature type="domain" description="Mur ligase C-terminal" evidence="16">
    <location>
        <begin position="377"/>
        <end position="521"/>
    </location>
</feature>
<dbReference type="InterPro" id="IPR005758">
    <property type="entry name" value="UDP-N-AcMur_Ala_ligase_MurC"/>
</dbReference>
<keyword evidence="12 14" id="KW-0961">Cell wall biogenesis/degradation</keyword>
<dbReference type="InterPro" id="IPR036615">
    <property type="entry name" value="Mur_ligase_C_dom_sf"/>
</dbReference>
<dbReference type="InterPro" id="IPR004101">
    <property type="entry name" value="Mur_ligase_C"/>
</dbReference>
<dbReference type="GO" id="GO:0016874">
    <property type="term" value="F:ligase activity"/>
    <property type="evidence" value="ECO:0007669"/>
    <property type="project" value="UniProtKB-KW"/>
</dbReference>
<keyword evidence="7 14" id="KW-0547">Nucleotide-binding</keyword>
<dbReference type="InterPro" id="IPR050061">
    <property type="entry name" value="MurCDEF_pg_biosynth"/>
</dbReference>
<keyword evidence="4 14" id="KW-0963">Cytoplasm</keyword>
<dbReference type="EC" id="6.3.2.8" evidence="3 14"/>
<evidence type="ECO:0000256" key="1">
    <source>
        <dbReference type="ARBA" id="ARBA00004496"/>
    </source>
</evidence>
<keyword evidence="19" id="KW-1185">Reference proteome</keyword>
<keyword evidence="11 14" id="KW-0131">Cell cycle</keyword>
<dbReference type="NCBIfam" id="TIGR01082">
    <property type="entry name" value="murC"/>
    <property type="match status" value="1"/>
</dbReference>
<evidence type="ECO:0000256" key="9">
    <source>
        <dbReference type="ARBA" id="ARBA00022960"/>
    </source>
</evidence>
<evidence type="ECO:0000259" key="16">
    <source>
        <dbReference type="Pfam" id="PF02875"/>
    </source>
</evidence>
<evidence type="ECO:0000313" key="18">
    <source>
        <dbReference type="EMBL" id="BDR53269.1"/>
    </source>
</evidence>
<comment type="catalytic activity">
    <reaction evidence="13 14">
        <text>UDP-N-acetyl-alpha-D-muramate + L-alanine + ATP = UDP-N-acetyl-alpha-D-muramoyl-L-alanine + ADP + phosphate + H(+)</text>
        <dbReference type="Rhea" id="RHEA:23372"/>
        <dbReference type="ChEBI" id="CHEBI:15378"/>
        <dbReference type="ChEBI" id="CHEBI:30616"/>
        <dbReference type="ChEBI" id="CHEBI:43474"/>
        <dbReference type="ChEBI" id="CHEBI:57972"/>
        <dbReference type="ChEBI" id="CHEBI:70757"/>
        <dbReference type="ChEBI" id="CHEBI:83898"/>
        <dbReference type="ChEBI" id="CHEBI:456216"/>
        <dbReference type="EC" id="6.3.2.8"/>
    </reaction>
</comment>
<comment type="similarity">
    <text evidence="14">Belongs to the MurCDEF family.</text>
</comment>
<comment type="function">
    <text evidence="14">Cell wall formation.</text>
</comment>
<dbReference type="SUPFAM" id="SSF53623">
    <property type="entry name" value="MurD-like peptide ligases, catalytic domain"/>
    <property type="match status" value="1"/>
</dbReference>
<feature type="binding site" evidence="14">
    <location>
        <begin position="144"/>
        <end position="150"/>
    </location>
    <ligand>
        <name>ATP</name>
        <dbReference type="ChEBI" id="CHEBI:30616"/>
    </ligand>
</feature>
<keyword evidence="9 14" id="KW-0133">Cell shape</keyword>
<sequence>MPALHHSPTPAASPAQLPALDPTVQAFTDPGQRLDSLGHTHFIGIGGAGMSVLAQMLKQAGLDVSGSDQQASAKTAELESMGIPVAIGQAADHVRGAQTVVWSSAIKSHNPEILAARAQGSTLVHRSDILALLLASHVGVTVAGAHGKTTTSALLAHILRLAGRGETADPSYAIGGSIQSLQGPQDGGHLGSGRVLVAEADESDGSFEKYHPSIAVITNVEPDHLDHYGSPQAFQEAFAQHARHAQGSVIISGDDQGSRQLLTDLRGKCQAEIVVYTTASEKEVGQEGWDTWAQVVRIMAEQESQGSGQEQFTLKFPQGLSRRFGLLAQDGALPVQLAIPGLHNARNAAAAMIAACGLGLEPAAAAQAAASFLGAARRFEVKGSVHGVSLVDDYAHHPTEIAALLAAARRRYPQAQLRVLFQPHLFSRTQIFAREFASALAAADDVIVTGVFPARELQSDFPDIGPQTIVQAFQELDNGQDSGRMERSAGRFEAVSDMNRAARRLAERAQAGDVLLTVGAGDITRMGPVILQALAEGSSGAQEVGEVAGNERL</sequence>
<evidence type="ECO:0000256" key="5">
    <source>
        <dbReference type="ARBA" id="ARBA00022598"/>
    </source>
</evidence>
<comment type="pathway">
    <text evidence="2 14">Cell wall biogenesis; peptidoglycan biosynthesis.</text>
</comment>
<dbReference type="InterPro" id="IPR000713">
    <property type="entry name" value="Mur_ligase_N"/>
</dbReference>
<evidence type="ECO:0000259" key="17">
    <source>
        <dbReference type="Pfam" id="PF08245"/>
    </source>
</evidence>
<evidence type="ECO:0000313" key="19">
    <source>
        <dbReference type="Proteomes" id="UP001321766"/>
    </source>
</evidence>
<evidence type="ECO:0000256" key="12">
    <source>
        <dbReference type="ARBA" id="ARBA00023316"/>
    </source>
</evidence>
<evidence type="ECO:0000256" key="13">
    <source>
        <dbReference type="ARBA" id="ARBA00047833"/>
    </source>
</evidence>